<dbReference type="HAMAP" id="MF_00386">
    <property type="entry name" value="UPF0161_YidD"/>
    <property type="match status" value="1"/>
</dbReference>
<keyword evidence="4" id="KW-1185">Reference proteome</keyword>
<comment type="similarity">
    <text evidence="2">Belongs to the UPF0161 family.</text>
</comment>
<dbReference type="PANTHER" id="PTHR33383">
    <property type="entry name" value="MEMBRANE PROTEIN INSERTION EFFICIENCY FACTOR-RELATED"/>
    <property type="match status" value="1"/>
</dbReference>
<accession>D7CKD5</accession>
<keyword evidence="2" id="KW-1003">Cell membrane</keyword>
<protein>
    <recommendedName>
        <fullName evidence="2">Putative membrane protein insertion efficiency factor</fullName>
    </recommendedName>
</protein>
<reference evidence="3 4" key="2">
    <citation type="journal article" date="2010" name="Stand. Genomic Sci.">
        <title>Complete genome sequence of Syntrophothermus lipocalidus type strain (TGB-C1).</title>
        <authorList>
            <person name="Djao O.D."/>
            <person name="Zhang X."/>
            <person name="Lucas S."/>
            <person name="Lapidus A."/>
            <person name="Del Rio T.G."/>
            <person name="Nolan M."/>
            <person name="Tice H."/>
            <person name="Cheng J.F."/>
            <person name="Han C."/>
            <person name="Tapia R."/>
            <person name="Goodwin L."/>
            <person name="Pitluck S."/>
            <person name="Liolios K."/>
            <person name="Ivanova N."/>
            <person name="Mavromatis K."/>
            <person name="Mikhailova N."/>
            <person name="Ovchinnikova G."/>
            <person name="Pati A."/>
            <person name="Brambilla E."/>
            <person name="Chen A."/>
            <person name="Palaniappan K."/>
            <person name="Land M."/>
            <person name="Hauser L."/>
            <person name="Chang Y.J."/>
            <person name="Jeffries C.D."/>
            <person name="Rohde M."/>
            <person name="Sikorski J."/>
            <person name="Spring S."/>
            <person name="Goker M."/>
            <person name="Detter J.C."/>
            <person name="Woyke T."/>
            <person name="Bristow J."/>
            <person name="Eisen J.A."/>
            <person name="Markowitz V."/>
            <person name="Hugenholtz P."/>
            <person name="Kyrpides N.C."/>
            <person name="Klenk H.P."/>
        </authorList>
    </citation>
    <scope>NUCLEOTIDE SEQUENCE [LARGE SCALE GENOMIC DNA]</scope>
    <source>
        <strain evidence="4">DSM 12680 / TGB-C1</strain>
    </source>
</reference>
<dbReference type="STRING" id="643648.Slip_2383"/>
<reference evidence="4" key="1">
    <citation type="journal article" date="2010" name="Stand. Genomic Sci.">
        <title>Complete genome sequence of Syntrophothermus lipocalidus type strain (TGB-C1T).</title>
        <authorList>
            <consortium name="US DOE Joint Genome Institute (JGI-PGF)"/>
            <person name="Djao O."/>
            <person name="Zhang X."/>
            <person name="Lucas S."/>
            <person name="Lapidus A."/>
            <person name="Glavina Del Rio T."/>
            <person name="Nolan M."/>
            <person name="Tice H."/>
            <person name="Cheng J."/>
            <person name="Han C."/>
            <person name="Tapia R."/>
            <person name="Goodwin L."/>
            <person name="Pitluck S."/>
            <person name="Liolios K."/>
            <person name="Ivanova N."/>
            <person name="Mavromatis K."/>
            <person name="Mikhailova N."/>
            <person name="Ovchinnikova G."/>
            <person name="Pati A."/>
            <person name="Brambilla E."/>
            <person name="Chen A."/>
            <person name="Palaniappan K."/>
            <person name="Land M."/>
            <person name="Hauser L."/>
            <person name="Chang Y."/>
            <person name="Jeffries C."/>
            <person name="Rohde M."/>
            <person name="Sikorski J."/>
            <person name="Spring S."/>
            <person name="Goker M."/>
            <person name="Detter J."/>
            <person name="Woyke T."/>
            <person name="Bristow J."/>
            <person name="Eisen J."/>
            <person name="Markowitz V."/>
            <person name="Hugenholtz P."/>
            <person name="Kyrpides N."/>
            <person name="Klenk H."/>
        </authorList>
    </citation>
    <scope>NUCLEOTIDE SEQUENCE [LARGE SCALE GENOMIC DNA]</scope>
    <source>
        <strain evidence="4">DSM 12680 / TGB-C1</strain>
    </source>
</reference>
<dbReference type="NCBIfam" id="TIGR00278">
    <property type="entry name" value="membrane protein insertion efficiency factor YidD"/>
    <property type="match status" value="1"/>
</dbReference>
<dbReference type="GO" id="GO:0005886">
    <property type="term" value="C:plasma membrane"/>
    <property type="evidence" value="ECO:0007669"/>
    <property type="project" value="UniProtKB-SubCell"/>
</dbReference>
<dbReference type="Pfam" id="PF01809">
    <property type="entry name" value="YidD"/>
    <property type="match status" value="1"/>
</dbReference>
<evidence type="ECO:0000256" key="2">
    <source>
        <dbReference type="HAMAP-Rule" id="MF_00386"/>
    </source>
</evidence>
<proteinExistence type="inferred from homology"/>
<evidence type="ECO:0000313" key="3">
    <source>
        <dbReference type="EMBL" id="ADI03119.1"/>
    </source>
</evidence>
<dbReference type="eggNOG" id="COG0759">
    <property type="taxonomic scope" value="Bacteria"/>
</dbReference>
<dbReference type="KEGG" id="slp:Slip_2383"/>
<dbReference type="InterPro" id="IPR002696">
    <property type="entry name" value="Membr_insert_effic_factor_YidD"/>
</dbReference>
<dbReference type="OrthoDB" id="9801753at2"/>
<keyword evidence="1 2" id="KW-0472">Membrane</keyword>
<dbReference type="AlphaFoldDB" id="D7CKD5"/>
<comment type="function">
    <text evidence="2">Could be involved in insertion of integral membrane proteins into the membrane.</text>
</comment>
<dbReference type="Proteomes" id="UP000000378">
    <property type="component" value="Chromosome"/>
</dbReference>
<gene>
    <name evidence="3" type="ordered locus">Slip_2383</name>
</gene>
<dbReference type="PANTHER" id="PTHR33383:SF1">
    <property type="entry name" value="MEMBRANE PROTEIN INSERTION EFFICIENCY FACTOR-RELATED"/>
    <property type="match status" value="1"/>
</dbReference>
<dbReference type="SMART" id="SM01234">
    <property type="entry name" value="Haemolytic"/>
    <property type="match status" value="1"/>
</dbReference>
<comment type="subcellular location">
    <subcellularLocation>
        <location evidence="2">Cell membrane</location>
        <topology evidence="2">Peripheral membrane protein</topology>
        <orientation evidence="2">Cytoplasmic side</orientation>
    </subcellularLocation>
</comment>
<name>D7CKD5_SYNLT</name>
<evidence type="ECO:0000313" key="4">
    <source>
        <dbReference type="Proteomes" id="UP000000378"/>
    </source>
</evidence>
<dbReference type="RefSeq" id="WP_013176521.1">
    <property type="nucleotide sequence ID" value="NC_014220.1"/>
</dbReference>
<dbReference type="EMBL" id="CP002048">
    <property type="protein sequence ID" value="ADI03119.1"/>
    <property type="molecule type" value="Genomic_DNA"/>
</dbReference>
<sequence length="68" mass="7659">MKRALVGLIRLYQVLSKGKIPCCRFVPSCSEYMIRAIERYGALKGVWLGVKRIAKCHPFHPGGFDPVP</sequence>
<organism evidence="3 4">
    <name type="scientific">Syntrophothermus lipocalidus (strain DSM 12680 / TGB-C1)</name>
    <dbReference type="NCBI Taxonomy" id="643648"/>
    <lineage>
        <taxon>Bacteria</taxon>
        <taxon>Bacillati</taxon>
        <taxon>Bacillota</taxon>
        <taxon>Clostridia</taxon>
        <taxon>Eubacteriales</taxon>
        <taxon>Syntrophomonadaceae</taxon>
        <taxon>Syntrophothermus</taxon>
    </lineage>
</organism>
<evidence type="ECO:0000256" key="1">
    <source>
        <dbReference type="ARBA" id="ARBA00023136"/>
    </source>
</evidence>
<dbReference type="HOGENOM" id="CLU_144811_6_0_9"/>